<dbReference type="AlphaFoldDB" id="Q1Q249"/>
<evidence type="ECO:0000313" key="2">
    <source>
        <dbReference type="EMBL" id="QII11125.1"/>
    </source>
</evidence>
<reference evidence="1" key="2">
    <citation type="submission" date="2006-01" db="EMBL/GenBank/DDBJ databases">
        <authorList>
            <person name="Genoscope"/>
        </authorList>
    </citation>
    <scope>NUCLEOTIDE SEQUENCE</scope>
</reference>
<dbReference type="EMBL" id="CP049055">
    <property type="protein sequence ID" value="QII11125.1"/>
    <property type="molecule type" value="Genomic_DNA"/>
</dbReference>
<evidence type="ECO:0000313" key="3">
    <source>
        <dbReference type="Proteomes" id="UP000501926"/>
    </source>
</evidence>
<dbReference type="EMBL" id="CT573071">
    <property type="protein sequence ID" value="CAJ74095.1"/>
    <property type="molecule type" value="Genomic_DNA"/>
</dbReference>
<gene>
    <name evidence="2" type="ORF">KsCSTR_17460</name>
    <name evidence="1" type="ORF">kuste3334</name>
</gene>
<evidence type="ECO:0000313" key="1">
    <source>
        <dbReference type="EMBL" id="CAJ74095.1"/>
    </source>
</evidence>
<name>Q1Q249_KUEST</name>
<accession>Q1Q249</accession>
<dbReference type="Proteomes" id="UP000501926">
    <property type="component" value="Chromosome"/>
</dbReference>
<reference evidence="1" key="1">
    <citation type="journal article" date="2006" name="Nature">
        <title>Deciphering the evolution and metabolism of an anammox bacterium from a community genome.</title>
        <authorList>
            <person name="Strous M."/>
            <person name="Pelletier E."/>
            <person name="Mangenot S."/>
            <person name="Rattei T."/>
            <person name="Lehner A."/>
            <person name="Taylor M.W."/>
            <person name="Horn M."/>
            <person name="Daims H."/>
            <person name="Bartol-Mavel D."/>
            <person name="Wincker P."/>
            <person name="Barbe V."/>
            <person name="Fonknechten N."/>
            <person name="Vallenet D."/>
            <person name="Segurens B."/>
            <person name="Schenowitz-Truong C."/>
            <person name="Medigue C."/>
            <person name="Collingro A."/>
            <person name="Snel B."/>
            <person name="Dutilh B.E."/>
            <person name="OpDenCamp H.J.M."/>
            <person name="vanDerDrift C."/>
            <person name="Cirpus I."/>
            <person name="vanDePas-Schoonen K.T."/>
            <person name="Harhangi H.R."/>
            <person name="vanNiftrik L."/>
            <person name="Schmid M."/>
            <person name="Keltjens J."/>
            <person name="vanDeVossenberg J."/>
            <person name="Kartal B."/>
            <person name="Meier H."/>
            <person name="Frishman D."/>
            <person name="Huynen M.A."/>
            <person name="Mewes H."/>
            <person name="Weissenbach J."/>
            <person name="Jetten M.S.M."/>
            <person name="Wagner M."/>
            <person name="LePaslier D."/>
        </authorList>
    </citation>
    <scope>NUCLEOTIDE SEQUENCE</scope>
</reference>
<organism evidence="1">
    <name type="scientific">Kuenenia stuttgartiensis</name>
    <dbReference type="NCBI Taxonomy" id="174633"/>
    <lineage>
        <taxon>Bacteria</taxon>
        <taxon>Pseudomonadati</taxon>
        <taxon>Planctomycetota</taxon>
        <taxon>Candidatus Brocadiia</taxon>
        <taxon>Candidatus Brocadiales</taxon>
        <taxon>Candidatus Brocadiaceae</taxon>
        <taxon>Candidatus Kuenenia</taxon>
    </lineage>
</organism>
<sequence>MLLNTLFFYAMFLAHKSNFRRNCLQTTDCVILADKNINKHRNSIIQNPSNTLKML</sequence>
<reference evidence="2 3" key="3">
    <citation type="submission" date="2020-02" db="EMBL/GenBank/DDBJ databases">
        <title>Newly sequenced genome of strain CSTR1 showed variability in Candidatus Kuenenia stuttgartiensis genomes.</title>
        <authorList>
            <person name="Ding C."/>
            <person name="Adrian L."/>
        </authorList>
    </citation>
    <scope>NUCLEOTIDE SEQUENCE [LARGE SCALE GENOMIC DNA]</scope>
    <source>
        <strain evidence="2 3">CSTR1</strain>
    </source>
</reference>
<proteinExistence type="predicted"/>
<protein>
    <submittedName>
        <fullName evidence="1">Uncharacterized protein</fullName>
    </submittedName>
</protein>